<keyword evidence="4" id="KW-1185">Reference proteome</keyword>
<dbReference type="SUPFAM" id="SSF56112">
    <property type="entry name" value="Protein kinase-like (PK-like)"/>
    <property type="match status" value="1"/>
</dbReference>
<name>A0A4R4N5Q9_9ACTN</name>
<evidence type="ECO:0000256" key="1">
    <source>
        <dbReference type="SAM" id="MobiDB-lite"/>
    </source>
</evidence>
<feature type="compositionally biased region" description="Low complexity" evidence="1">
    <location>
        <begin position="1"/>
        <end position="11"/>
    </location>
</feature>
<comment type="caution">
    <text evidence="3">The sequence shown here is derived from an EMBL/GenBank/DDBJ whole genome shotgun (WGS) entry which is preliminary data.</text>
</comment>
<dbReference type="EMBL" id="SMJW01000396">
    <property type="protein sequence ID" value="TDC03304.1"/>
    <property type="molecule type" value="Genomic_DNA"/>
</dbReference>
<feature type="domain" description="CHK kinase-like" evidence="2">
    <location>
        <begin position="133"/>
        <end position="307"/>
    </location>
</feature>
<protein>
    <submittedName>
        <fullName evidence="3">DUF1679 domain-containing protein</fullName>
    </submittedName>
</protein>
<dbReference type="OrthoDB" id="115252at2"/>
<dbReference type="Proteomes" id="UP000295431">
    <property type="component" value="Unassembled WGS sequence"/>
</dbReference>
<evidence type="ECO:0000259" key="2">
    <source>
        <dbReference type="SMART" id="SM00587"/>
    </source>
</evidence>
<dbReference type="Pfam" id="PF02958">
    <property type="entry name" value="EcKL"/>
    <property type="match status" value="1"/>
</dbReference>
<dbReference type="InterPro" id="IPR015897">
    <property type="entry name" value="CHK_kinase-like"/>
</dbReference>
<dbReference type="PANTHER" id="PTHR11012:SF30">
    <property type="entry name" value="PROTEIN KINASE-LIKE DOMAIN-CONTAINING"/>
    <property type="match status" value="1"/>
</dbReference>
<evidence type="ECO:0000313" key="4">
    <source>
        <dbReference type="Proteomes" id="UP000295431"/>
    </source>
</evidence>
<evidence type="ECO:0000313" key="3">
    <source>
        <dbReference type="EMBL" id="TDC03304.1"/>
    </source>
</evidence>
<organism evidence="3 4">
    <name type="scientific">Actinomadura bangladeshensis</name>
    <dbReference type="NCBI Taxonomy" id="453573"/>
    <lineage>
        <taxon>Bacteria</taxon>
        <taxon>Bacillati</taxon>
        <taxon>Actinomycetota</taxon>
        <taxon>Actinomycetes</taxon>
        <taxon>Streptosporangiales</taxon>
        <taxon>Thermomonosporaceae</taxon>
        <taxon>Actinomadura</taxon>
    </lineage>
</organism>
<gene>
    <name evidence="3" type="ORF">E1284_38450</name>
</gene>
<dbReference type="PANTHER" id="PTHR11012">
    <property type="entry name" value="PROTEIN KINASE-LIKE DOMAIN-CONTAINING"/>
    <property type="match status" value="1"/>
</dbReference>
<dbReference type="Gene3D" id="3.90.1200.10">
    <property type="match status" value="1"/>
</dbReference>
<reference evidence="3 4" key="1">
    <citation type="submission" date="2019-03" db="EMBL/GenBank/DDBJ databases">
        <title>Draft genome sequences of novel Actinobacteria.</title>
        <authorList>
            <person name="Sahin N."/>
            <person name="Ay H."/>
            <person name="Saygin H."/>
        </authorList>
    </citation>
    <scope>NUCLEOTIDE SEQUENCE [LARGE SCALE GENOMIC DNA]</scope>
    <source>
        <strain evidence="3 4">DSM 45347</strain>
    </source>
</reference>
<dbReference type="InterPro" id="IPR004119">
    <property type="entry name" value="EcKL"/>
</dbReference>
<sequence length="366" mass="39118">MAPAARLAGPRLDPPRRGDRMTAPVSGAGGLTASWLSDALGTKVAAVRTEPVGTGQVSDSLRLFLTYADEAPLPPTMVAKVPAADPSSRAAARAIRTYEVEAHFYAEVAERLDAGVPACHFSAYAAEPDEYTVLLADLAPARPGDQLAGVTPEDAAAAITEMAAFHAAGWEDADLAALPWLNRHDADAAAFTAAMVTDLYTGFKDRYAADLASDVIALIEDFLPSLPAYLTAREGPQTLTHGDFRADNLLFGGPRTAVLDWQTCAYGPGLADLSYFLGSSLPVEVRRSHEQDLVQRYHASLTARGATLGWDDCWTAYRHHAFHGIVMAIGASMLVERTPRGDEMFCTMTTRHAHHALDLDSLSLTG</sequence>
<accession>A0A4R4N5Q9</accession>
<dbReference type="AlphaFoldDB" id="A0A4R4N5Q9"/>
<feature type="region of interest" description="Disordered" evidence="1">
    <location>
        <begin position="1"/>
        <end position="25"/>
    </location>
</feature>
<dbReference type="InterPro" id="IPR011009">
    <property type="entry name" value="Kinase-like_dom_sf"/>
</dbReference>
<dbReference type="SMART" id="SM00587">
    <property type="entry name" value="CHK"/>
    <property type="match status" value="1"/>
</dbReference>
<proteinExistence type="predicted"/>